<feature type="domain" description="EF-hand" evidence="4">
    <location>
        <begin position="225"/>
        <end position="260"/>
    </location>
</feature>
<dbReference type="Pfam" id="PF07804">
    <property type="entry name" value="HipA_C"/>
    <property type="match status" value="1"/>
</dbReference>
<protein>
    <submittedName>
        <fullName evidence="5">HipA N-terminal domain-containing protein</fullName>
    </submittedName>
</protein>
<dbReference type="PROSITE" id="PS50222">
    <property type="entry name" value="EF_HAND_2"/>
    <property type="match status" value="1"/>
</dbReference>
<dbReference type="PANTHER" id="PTHR37419">
    <property type="entry name" value="SERINE/THREONINE-PROTEIN KINASE TOXIN HIPA"/>
    <property type="match status" value="1"/>
</dbReference>
<reference evidence="5 6" key="1">
    <citation type="submission" date="2012-09" db="EMBL/GenBank/DDBJ databases">
        <title>Genome Sequence of alkane-degrading Bacterium Alcanivorax sp. 521-1.</title>
        <authorList>
            <person name="Lai Q."/>
            <person name="Shao Z."/>
        </authorList>
    </citation>
    <scope>NUCLEOTIDE SEQUENCE [LARGE SCALE GENOMIC DNA]</scope>
    <source>
        <strain evidence="5 6">521-1</strain>
    </source>
</reference>
<dbReference type="RefSeq" id="WP_194865177.1">
    <property type="nucleotide sequence ID" value="NZ_ARXX01000029.1"/>
</dbReference>
<keyword evidence="3" id="KW-0418">Kinase</keyword>
<evidence type="ECO:0000256" key="2">
    <source>
        <dbReference type="ARBA" id="ARBA00022679"/>
    </source>
</evidence>
<comment type="caution">
    <text evidence="5">The sequence shown here is derived from an EMBL/GenBank/DDBJ whole genome shotgun (WGS) entry which is preliminary data.</text>
</comment>
<organism evidence="5 6">
    <name type="scientific">Alloalcanivorax profundimaris</name>
    <dbReference type="NCBI Taxonomy" id="2735259"/>
    <lineage>
        <taxon>Bacteria</taxon>
        <taxon>Pseudomonadati</taxon>
        <taxon>Pseudomonadota</taxon>
        <taxon>Gammaproteobacteria</taxon>
        <taxon>Oceanospirillales</taxon>
        <taxon>Alcanivoracaceae</taxon>
        <taxon>Alloalcanivorax</taxon>
    </lineage>
</organism>
<evidence type="ECO:0000259" key="4">
    <source>
        <dbReference type="PROSITE" id="PS50222"/>
    </source>
</evidence>
<dbReference type="NCBIfam" id="TIGR03071">
    <property type="entry name" value="couple_hipA"/>
    <property type="match status" value="1"/>
</dbReference>
<dbReference type="Pfam" id="PF13657">
    <property type="entry name" value="Couple_hipA"/>
    <property type="match status" value="1"/>
</dbReference>
<dbReference type="InterPro" id="IPR052028">
    <property type="entry name" value="HipA_Ser/Thr_kinase"/>
</dbReference>
<keyword evidence="6" id="KW-1185">Reference proteome</keyword>
<dbReference type="InterPro" id="IPR017508">
    <property type="entry name" value="HipA_N1"/>
</dbReference>
<gene>
    <name evidence="5" type="ORF">Y5W_02080</name>
</gene>
<evidence type="ECO:0000313" key="5">
    <source>
        <dbReference type="EMBL" id="MBF5056786.1"/>
    </source>
</evidence>
<sequence length="416" mass="46804">MNEARVLALSLHGRLVGYLVGARDGRNILTFDAGFRDDPLRPTFSLITSPAFPNAQPLLSKPWVTRQRLHPVLSNLLPEGALRAFIAQSLKVHENNEFEMMAYLGADLPGALVAEPAHPDDLPPGLKSELGKVAPLTLVPGKGEKKFSLAGVQMKFSMKERDGRFNVAVGDELGDWIIKTPSTAHRRVPENEYSAMMLAAMVGVEIPDIRLVSLDKLGNLPDINLPDEELAFAIRRFDRDGAERIHMEDFAQVLVKYAHEKYQSANYEQIGRILYQYSGQALTDVQQLARRLLSNALLANGDAHLKNWSLLYQDRLTPTLAPAYDIVTTRAYIANEREFALNLGRTKSWYELTLAHFQAWASKADVPWRAIRPVLLDVMEKARTLWPAALDDLPMDEGHKKTLRAHWRALQDDFRL</sequence>
<dbReference type="InterPro" id="IPR012893">
    <property type="entry name" value="HipA-like_C"/>
</dbReference>
<dbReference type="Gene3D" id="1.10.1070.20">
    <property type="match status" value="1"/>
</dbReference>
<dbReference type="PANTHER" id="PTHR37419:SF1">
    <property type="entry name" value="SERINE_THREONINE-PROTEIN KINASE TOXIN HIPA"/>
    <property type="match status" value="1"/>
</dbReference>
<dbReference type="InterPro" id="IPR002048">
    <property type="entry name" value="EF_hand_dom"/>
</dbReference>
<evidence type="ECO:0000256" key="3">
    <source>
        <dbReference type="ARBA" id="ARBA00022777"/>
    </source>
</evidence>
<dbReference type="Proteomes" id="UP000662703">
    <property type="component" value="Unassembled WGS sequence"/>
</dbReference>
<accession>A0ABS0ARQ6</accession>
<proteinExistence type="inferred from homology"/>
<comment type="similarity">
    <text evidence="1">Belongs to the HipA Ser/Thr kinase family.</text>
</comment>
<dbReference type="EMBL" id="ARXX01000029">
    <property type="protein sequence ID" value="MBF5056786.1"/>
    <property type="molecule type" value="Genomic_DNA"/>
</dbReference>
<keyword evidence="2" id="KW-0808">Transferase</keyword>
<evidence type="ECO:0000313" key="6">
    <source>
        <dbReference type="Proteomes" id="UP000662703"/>
    </source>
</evidence>
<name>A0ABS0ARQ6_9GAMM</name>
<evidence type="ECO:0000256" key="1">
    <source>
        <dbReference type="ARBA" id="ARBA00010164"/>
    </source>
</evidence>